<dbReference type="EMBL" id="QPJD01000016">
    <property type="protein sequence ID" value="RCW42511.1"/>
    <property type="molecule type" value="Genomic_DNA"/>
</dbReference>
<dbReference type="AlphaFoldDB" id="A0A368VLD6"/>
<keyword evidence="3" id="KW-0804">Transcription</keyword>
<dbReference type="SMART" id="SM00448">
    <property type="entry name" value="REC"/>
    <property type="match status" value="1"/>
</dbReference>
<dbReference type="InterPro" id="IPR011006">
    <property type="entry name" value="CheY-like_superfamily"/>
</dbReference>
<feature type="domain" description="HTH araC/xylS-type" evidence="5">
    <location>
        <begin position="428"/>
        <end position="526"/>
    </location>
</feature>
<dbReference type="PRINTS" id="PR00032">
    <property type="entry name" value="HTHARAC"/>
</dbReference>
<evidence type="ECO:0000256" key="3">
    <source>
        <dbReference type="ARBA" id="ARBA00023163"/>
    </source>
</evidence>
<evidence type="ECO:0000313" key="9">
    <source>
        <dbReference type="Proteomes" id="UP000252415"/>
    </source>
</evidence>
<dbReference type="InterPro" id="IPR018060">
    <property type="entry name" value="HTH_AraC"/>
</dbReference>
<proteinExistence type="predicted"/>
<dbReference type="CDD" id="cd17536">
    <property type="entry name" value="REC_YesN-like"/>
    <property type="match status" value="1"/>
</dbReference>
<feature type="domain" description="GGDEF" evidence="7">
    <location>
        <begin position="177"/>
        <end position="303"/>
    </location>
</feature>
<keyword evidence="9" id="KW-1185">Reference proteome</keyword>
<dbReference type="PANTHER" id="PTHR43280">
    <property type="entry name" value="ARAC-FAMILY TRANSCRIPTIONAL REGULATOR"/>
    <property type="match status" value="1"/>
</dbReference>
<sequence>MIRILLADDEPIIIKGLRKLIDWAAFGMEIVGQAYDGNELMALIETNPPDIVISDISMPHRTGIDIIREIKQKGIPTKVIFISAYQEFSYARDAVAYGAVDYLVKPVVKQQLEDVLSKAVSLISEQNEQTIRKSKLQLLERKSQNDQLQESLIRLTDGTLPLHSEEFRLLNEELQGPLYSIAIVETDHLVEASDRWSEKERRLIDFAIGNILQEIIVTSGNGHVFMRNGMHVIVISHDEQAGATVLAQEIREKIKAFLKLSVSVGVGGAVQETAFLAESYRQAEQALQTKYFVGLGKVHVYEPIGTKPSFDKELYVLQMEVVRELMANSWQEAASAIRKLLETVKTAVYGNRTLAVSTCFSSVLFIIQELTKSGVRLPVESIDMHDLQNRLGAYETFEAMQDEIVCIIEQLFSQMDIDSGNKDKIMMAKVKQYIEEHYAEEITLESVASLVFMNPYYFSSFFKKHTKQNFKQYVTEVRMLQAVRLLVHTDQMVYEIAEKVGYNNARHFSDMFKKQFGKLPNDYRQDRKKSD</sequence>
<dbReference type="Gene3D" id="3.40.50.2300">
    <property type="match status" value="1"/>
</dbReference>
<evidence type="ECO:0000259" key="6">
    <source>
        <dbReference type="PROSITE" id="PS50110"/>
    </source>
</evidence>
<dbReference type="InterPro" id="IPR020449">
    <property type="entry name" value="Tscrpt_reg_AraC-type_HTH"/>
</dbReference>
<dbReference type="PROSITE" id="PS50110">
    <property type="entry name" value="RESPONSE_REGULATORY"/>
    <property type="match status" value="1"/>
</dbReference>
<dbReference type="SMART" id="SM00342">
    <property type="entry name" value="HTH_ARAC"/>
    <property type="match status" value="1"/>
</dbReference>
<dbReference type="InterPro" id="IPR018062">
    <property type="entry name" value="HTH_AraC-typ_CS"/>
</dbReference>
<dbReference type="InterPro" id="IPR041522">
    <property type="entry name" value="CdaR_GGDEF"/>
</dbReference>
<dbReference type="PROSITE" id="PS50887">
    <property type="entry name" value="GGDEF"/>
    <property type="match status" value="1"/>
</dbReference>
<dbReference type="Gene3D" id="1.10.10.60">
    <property type="entry name" value="Homeodomain-like"/>
    <property type="match status" value="2"/>
</dbReference>
<dbReference type="PROSITE" id="PS00041">
    <property type="entry name" value="HTH_ARAC_FAMILY_1"/>
    <property type="match status" value="1"/>
</dbReference>
<dbReference type="GO" id="GO:0000160">
    <property type="term" value="P:phosphorelay signal transduction system"/>
    <property type="evidence" value="ECO:0007669"/>
    <property type="project" value="InterPro"/>
</dbReference>
<gene>
    <name evidence="8" type="ORF">DFP97_11673</name>
</gene>
<evidence type="ECO:0000256" key="4">
    <source>
        <dbReference type="PROSITE-ProRule" id="PRU00169"/>
    </source>
</evidence>
<accession>A0A368VLD6</accession>
<evidence type="ECO:0000259" key="5">
    <source>
        <dbReference type="PROSITE" id="PS01124"/>
    </source>
</evidence>
<dbReference type="PROSITE" id="PS01124">
    <property type="entry name" value="HTH_ARAC_FAMILY_2"/>
    <property type="match status" value="1"/>
</dbReference>
<dbReference type="Pfam" id="PF12833">
    <property type="entry name" value="HTH_18"/>
    <property type="match status" value="1"/>
</dbReference>
<reference evidence="8 9" key="1">
    <citation type="submission" date="2018-07" db="EMBL/GenBank/DDBJ databases">
        <title>Genomic Encyclopedia of Type Strains, Phase III (KMG-III): the genomes of soil and plant-associated and newly described type strains.</title>
        <authorList>
            <person name="Whitman W."/>
        </authorList>
    </citation>
    <scope>NUCLEOTIDE SEQUENCE [LARGE SCALE GENOMIC DNA]</scope>
    <source>
        <strain evidence="8 9">CECT 7506</strain>
    </source>
</reference>
<comment type="caution">
    <text evidence="8">The sequence shown here is derived from an EMBL/GenBank/DDBJ whole genome shotgun (WGS) entry which is preliminary data.</text>
</comment>
<keyword evidence="4" id="KW-0597">Phosphoprotein</keyword>
<organism evidence="8 9">
    <name type="scientific">Paenibacillus prosopidis</name>
    <dbReference type="NCBI Taxonomy" id="630520"/>
    <lineage>
        <taxon>Bacteria</taxon>
        <taxon>Bacillati</taxon>
        <taxon>Bacillota</taxon>
        <taxon>Bacilli</taxon>
        <taxon>Bacillales</taxon>
        <taxon>Paenibacillaceae</taxon>
        <taxon>Paenibacillus</taxon>
    </lineage>
</organism>
<dbReference type="GO" id="GO:0043565">
    <property type="term" value="F:sequence-specific DNA binding"/>
    <property type="evidence" value="ECO:0007669"/>
    <property type="project" value="InterPro"/>
</dbReference>
<evidence type="ECO:0000259" key="7">
    <source>
        <dbReference type="PROSITE" id="PS50887"/>
    </source>
</evidence>
<keyword evidence="1" id="KW-0805">Transcription regulation</keyword>
<dbReference type="GO" id="GO:0003700">
    <property type="term" value="F:DNA-binding transcription factor activity"/>
    <property type="evidence" value="ECO:0007669"/>
    <property type="project" value="InterPro"/>
</dbReference>
<dbReference type="Proteomes" id="UP000252415">
    <property type="component" value="Unassembled WGS sequence"/>
</dbReference>
<dbReference type="RefSeq" id="WP_181873641.1">
    <property type="nucleotide sequence ID" value="NZ_QPJD01000016.1"/>
</dbReference>
<dbReference type="SUPFAM" id="SSF52172">
    <property type="entry name" value="CheY-like"/>
    <property type="match status" value="1"/>
</dbReference>
<protein>
    <submittedName>
        <fullName evidence="8">AraC family two component transcriptional regulator</fullName>
    </submittedName>
</protein>
<dbReference type="InterPro" id="IPR000160">
    <property type="entry name" value="GGDEF_dom"/>
</dbReference>
<keyword evidence="2" id="KW-0238">DNA-binding</keyword>
<dbReference type="Pfam" id="PF00072">
    <property type="entry name" value="Response_reg"/>
    <property type="match status" value="1"/>
</dbReference>
<evidence type="ECO:0000313" key="8">
    <source>
        <dbReference type="EMBL" id="RCW42511.1"/>
    </source>
</evidence>
<dbReference type="Pfam" id="PF17853">
    <property type="entry name" value="GGDEF_2"/>
    <property type="match status" value="1"/>
</dbReference>
<dbReference type="SUPFAM" id="SSF46689">
    <property type="entry name" value="Homeodomain-like"/>
    <property type="match status" value="2"/>
</dbReference>
<dbReference type="InterPro" id="IPR009057">
    <property type="entry name" value="Homeodomain-like_sf"/>
</dbReference>
<dbReference type="InterPro" id="IPR001789">
    <property type="entry name" value="Sig_transdc_resp-reg_receiver"/>
</dbReference>
<evidence type="ECO:0000256" key="2">
    <source>
        <dbReference type="ARBA" id="ARBA00023125"/>
    </source>
</evidence>
<name>A0A368VLD6_9BACL</name>
<evidence type="ECO:0000256" key="1">
    <source>
        <dbReference type="ARBA" id="ARBA00023015"/>
    </source>
</evidence>
<feature type="modified residue" description="4-aspartylphosphate" evidence="4">
    <location>
        <position position="55"/>
    </location>
</feature>
<feature type="domain" description="Response regulatory" evidence="6">
    <location>
        <begin position="3"/>
        <end position="120"/>
    </location>
</feature>
<dbReference type="PANTHER" id="PTHR43280:SF28">
    <property type="entry name" value="HTH-TYPE TRANSCRIPTIONAL ACTIVATOR RHAS"/>
    <property type="match status" value="1"/>
</dbReference>